<proteinExistence type="predicted"/>
<evidence type="ECO:0000256" key="7">
    <source>
        <dbReference type="ARBA" id="ARBA00023012"/>
    </source>
</evidence>
<keyword evidence="8" id="KW-0812">Transmembrane</keyword>
<keyword evidence="6" id="KW-0418">Kinase</keyword>
<keyword evidence="8" id="KW-0472">Membrane</keyword>
<evidence type="ECO:0000256" key="5">
    <source>
        <dbReference type="ARBA" id="ARBA00022679"/>
    </source>
</evidence>
<feature type="domain" description="Histidine kinase" evidence="9">
    <location>
        <begin position="64"/>
        <end position="168"/>
    </location>
</feature>
<evidence type="ECO:0000256" key="4">
    <source>
        <dbReference type="ARBA" id="ARBA00022553"/>
    </source>
</evidence>
<reference evidence="10 11" key="1">
    <citation type="submission" date="2023-12" db="EMBL/GenBank/DDBJ databases">
        <authorList>
            <person name="Manesh M.J.H."/>
            <person name="Bing R.G."/>
            <person name="Willard D.J."/>
            <person name="Kelly R.M."/>
        </authorList>
    </citation>
    <scope>NUCLEOTIDE SEQUENCE [LARGE SCALE GENOMIC DNA]</scope>
    <source>
        <strain evidence="10 11">DSM 8977</strain>
    </source>
</reference>
<dbReference type="PANTHER" id="PTHR45453">
    <property type="entry name" value="PHOSPHATE REGULON SENSOR PROTEIN PHOR"/>
    <property type="match status" value="1"/>
</dbReference>
<keyword evidence="8" id="KW-1133">Transmembrane helix</keyword>
<dbReference type="SUPFAM" id="SSF55874">
    <property type="entry name" value="ATPase domain of HSP90 chaperone/DNA topoisomerase II/histidine kinase"/>
    <property type="match status" value="1"/>
</dbReference>
<dbReference type="InterPro" id="IPR036890">
    <property type="entry name" value="HATPase_C_sf"/>
</dbReference>
<sequence>MVRIYRWLFCFLCFFYSLSMKNVTIILFVILRESYFKVEEEKENVRTYNRCGNICGSVGLFVLLEQVFVNLLDNAVKYSKPNSKIYLNVKPTSKWIEVSISNKGPKLSDEDLERIFDKFYRVPSSSDVTGTGLGLTIYKEIVEAHKGGIWAYNHAEGLTIAFTIPLPEVEIGEIPPTKRGDAGE</sequence>
<dbReference type="Proteomes" id="UP001322744">
    <property type="component" value="Chromosome"/>
</dbReference>
<keyword evidence="7" id="KW-0902">Two-component regulatory system</keyword>
<name>A0ABZ0U4K4_9FIRM</name>
<comment type="subcellular location">
    <subcellularLocation>
        <location evidence="2">Membrane</location>
    </subcellularLocation>
</comment>
<evidence type="ECO:0000313" key="11">
    <source>
        <dbReference type="Proteomes" id="UP001322744"/>
    </source>
</evidence>
<dbReference type="PRINTS" id="PR00344">
    <property type="entry name" value="BCTRLSENSOR"/>
</dbReference>
<evidence type="ECO:0000259" key="9">
    <source>
        <dbReference type="PROSITE" id="PS50109"/>
    </source>
</evidence>
<keyword evidence="10" id="KW-0067">ATP-binding</keyword>
<evidence type="ECO:0000256" key="3">
    <source>
        <dbReference type="ARBA" id="ARBA00012438"/>
    </source>
</evidence>
<dbReference type="EMBL" id="CP139957">
    <property type="protein sequence ID" value="WPX09404.1"/>
    <property type="molecule type" value="Genomic_DNA"/>
</dbReference>
<protein>
    <recommendedName>
        <fullName evidence="3">histidine kinase</fullName>
        <ecNumber evidence="3">2.7.13.3</ecNumber>
    </recommendedName>
</protein>
<feature type="transmembrane region" description="Helical" evidence="8">
    <location>
        <begin position="6"/>
        <end position="31"/>
    </location>
</feature>
<organism evidence="10 11">
    <name type="scientific">Anaerocellum danielii</name>
    <dbReference type="NCBI Taxonomy" id="1387557"/>
    <lineage>
        <taxon>Bacteria</taxon>
        <taxon>Bacillati</taxon>
        <taxon>Bacillota</taxon>
        <taxon>Bacillota incertae sedis</taxon>
        <taxon>Caldicellulosiruptorales</taxon>
        <taxon>Caldicellulosiruptoraceae</taxon>
        <taxon>Anaerocellum</taxon>
    </lineage>
</organism>
<dbReference type="PANTHER" id="PTHR45453:SF1">
    <property type="entry name" value="PHOSPHATE REGULON SENSOR PROTEIN PHOR"/>
    <property type="match status" value="1"/>
</dbReference>
<dbReference type="InterPro" id="IPR050351">
    <property type="entry name" value="BphY/WalK/GraS-like"/>
</dbReference>
<dbReference type="RefSeq" id="WP_045174102.1">
    <property type="nucleotide sequence ID" value="NZ_CP139957.1"/>
</dbReference>
<dbReference type="PROSITE" id="PS50109">
    <property type="entry name" value="HIS_KIN"/>
    <property type="match status" value="1"/>
</dbReference>
<dbReference type="InterPro" id="IPR004358">
    <property type="entry name" value="Sig_transdc_His_kin-like_C"/>
</dbReference>
<keyword evidence="5" id="KW-0808">Transferase</keyword>
<dbReference type="GO" id="GO:0005524">
    <property type="term" value="F:ATP binding"/>
    <property type="evidence" value="ECO:0007669"/>
    <property type="project" value="UniProtKB-KW"/>
</dbReference>
<dbReference type="SMART" id="SM00387">
    <property type="entry name" value="HATPase_c"/>
    <property type="match status" value="1"/>
</dbReference>
<evidence type="ECO:0000313" key="10">
    <source>
        <dbReference type="EMBL" id="WPX09404.1"/>
    </source>
</evidence>
<gene>
    <name evidence="10" type="ORF">SOJ16_000609</name>
</gene>
<evidence type="ECO:0000256" key="8">
    <source>
        <dbReference type="SAM" id="Phobius"/>
    </source>
</evidence>
<evidence type="ECO:0000256" key="6">
    <source>
        <dbReference type="ARBA" id="ARBA00022777"/>
    </source>
</evidence>
<dbReference type="InterPro" id="IPR003594">
    <property type="entry name" value="HATPase_dom"/>
</dbReference>
<accession>A0ABZ0U4K4</accession>
<comment type="catalytic activity">
    <reaction evidence="1">
        <text>ATP + protein L-histidine = ADP + protein N-phospho-L-histidine.</text>
        <dbReference type="EC" id="2.7.13.3"/>
    </reaction>
</comment>
<keyword evidence="4" id="KW-0597">Phosphoprotein</keyword>
<dbReference type="InterPro" id="IPR005467">
    <property type="entry name" value="His_kinase_dom"/>
</dbReference>
<dbReference type="Gene3D" id="3.30.565.10">
    <property type="entry name" value="Histidine kinase-like ATPase, C-terminal domain"/>
    <property type="match status" value="1"/>
</dbReference>
<evidence type="ECO:0000256" key="2">
    <source>
        <dbReference type="ARBA" id="ARBA00004370"/>
    </source>
</evidence>
<keyword evidence="11" id="KW-1185">Reference proteome</keyword>
<dbReference type="CDD" id="cd00075">
    <property type="entry name" value="HATPase"/>
    <property type="match status" value="1"/>
</dbReference>
<keyword evidence="10" id="KW-0547">Nucleotide-binding</keyword>
<dbReference type="EC" id="2.7.13.3" evidence="3"/>
<evidence type="ECO:0000256" key="1">
    <source>
        <dbReference type="ARBA" id="ARBA00000085"/>
    </source>
</evidence>
<dbReference type="Pfam" id="PF02518">
    <property type="entry name" value="HATPase_c"/>
    <property type="match status" value="1"/>
</dbReference>